<accession>N9NVK0</accession>
<dbReference type="Gene3D" id="3.40.50.9200">
    <property type="entry name" value="Hypothetical protein MTH538"/>
    <property type="match status" value="1"/>
</dbReference>
<dbReference type="OrthoDB" id="9811746at2"/>
<dbReference type="Pfam" id="PF08937">
    <property type="entry name" value="ThsB_TIR"/>
    <property type="match status" value="1"/>
</dbReference>
<dbReference type="EMBL" id="APRS01000009">
    <property type="protein sequence ID" value="ENX09591.1"/>
    <property type="molecule type" value="Genomic_DNA"/>
</dbReference>
<dbReference type="SUPFAM" id="SSF52206">
    <property type="entry name" value="Hypothetical protein MTH538"/>
    <property type="match status" value="1"/>
</dbReference>
<evidence type="ECO:0000259" key="1">
    <source>
        <dbReference type="Pfam" id="PF08937"/>
    </source>
</evidence>
<dbReference type="RefSeq" id="WP_005234473.1">
    <property type="nucleotide sequence ID" value="NZ_CP083658.1"/>
</dbReference>
<reference evidence="2 3" key="1">
    <citation type="submission" date="2013-02" db="EMBL/GenBank/DDBJ databases">
        <title>The Genome Sequence of Acinetobacter sp. NIPH 2171.</title>
        <authorList>
            <consortium name="The Broad Institute Genome Sequencing Platform"/>
            <consortium name="The Broad Institute Genome Sequencing Center for Infectious Disease"/>
            <person name="Cerqueira G."/>
            <person name="Feldgarden M."/>
            <person name="Courvalin P."/>
            <person name="Perichon B."/>
            <person name="Grillot-Courvalin C."/>
            <person name="Clermont D."/>
            <person name="Rocha E."/>
            <person name="Yoon E.-J."/>
            <person name="Nemec A."/>
            <person name="Walker B."/>
            <person name="Young S.K."/>
            <person name="Zeng Q."/>
            <person name="Gargeya S."/>
            <person name="Fitzgerald M."/>
            <person name="Haas B."/>
            <person name="Abouelleil A."/>
            <person name="Alvarado L."/>
            <person name="Arachchi H.M."/>
            <person name="Berlin A.M."/>
            <person name="Chapman S.B."/>
            <person name="Dewar J."/>
            <person name="Goldberg J."/>
            <person name="Griggs A."/>
            <person name="Gujja S."/>
            <person name="Hansen M."/>
            <person name="Howarth C."/>
            <person name="Imamovic A."/>
            <person name="Larimer J."/>
            <person name="McCowan C."/>
            <person name="Murphy C."/>
            <person name="Neiman D."/>
            <person name="Pearson M."/>
            <person name="Priest M."/>
            <person name="Roberts A."/>
            <person name="Saif S."/>
            <person name="Shea T."/>
            <person name="Sisk P."/>
            <person name="Sykes S."/>
            <person name="Wortman J."/>
            <person name="Nusbaum C."/>
            <person name="Birren B."/>
        </authorList>
    </citation>
    <scope>NUCLEOTIDE SEQUENCE [LARGE SCALE GENOMIC DNA]</scope>
    <source>
        <strain evidence="2 3">NIPH 2171</strain>
    </source>
</reference>
<proteinExistence type="predicted"/>
<gene>
    <name evidence="2" type="ORF">F897_01384</name>
</gene>
<evidence type="ECO:0000313" key="3">
    <source>
        <dbReference type="Proteomes" id="UP000013101"/>
    </source>
</evidence>
<dbReference type="AlphaFoldDB" id="N9NVK0"/>
<name>N9NVK0_9GAMM</name>
<comment type="caution">
    <text evidence="2">The sequence shown here is derived from an EMBL/GenBank/DDBJ whole genome shotgun (WGS) entry which is preliminary data.</text>
</comment>
<organism evidence="2 3">
    <name type="scientific">Acinetobacter variabilis</name>
    <dbReference type="NCBI Taxonomy" id="70346"/>
    <lineage>
        <taxon>Bacteria</taxon>
        <taxon>Pseudomonadati</taxon>
        <taxon>Pseudomonadota</taxon>
        <taxon>Gammaproteobacteria</taxon>
        <taxon>Moraxellales</taxon>
        <taxon>Moraxellaceae</taxon>
        <taxon>Acinetobacter</taxon>
    </lineage>
</organism>
<dbReference type="Proteomes" id="UP000013101">
    <property type="component" value="Unassembled WGS sequence"/>
</dbReference>
<sequence>MPHRLFISHSWKYSEKYCRAVKFLNDDPDFEWTNSSVPEDDAFDGMTNAQLRQQLTRQIAYAQCVIILAGMYANHSDWIQYEIDEAIRMGKPIVAIRPWGAERTPVKVILAADKVVNWNSKSITSAISELIEQRKSA</sequence>
<protein>
    <recommendedName>
        <fullName evidence="1">Thoeris protein ThsB TIR-like domain-containing protein</fullName>
    </recommendedName>
</protein>
<evidence type="ECO:0000313" key="2">
    <source>
        <dbReference type="EMBL" id="ENX09591.1"/>
    </source>
</evidence>
<dbReference type="InterPro" id="IPR036490">
    <property type="entry name" value="ThsB_TIR-like_sf"/>
</dbReference>
<dbReference type="HOGENOM" id="CLU_140379_1_0_6"/>
<dbReference type="InterPro" id="IPR015032">
    <property type="entry name" value="ThsB__TIR-like_domain"/>
</dbReference>
<feature type="domain" description="Thoeris protein ThsB TIR-like" evidence="1">
    <location>
        <begin position="6"/>
        <end position="102"/>
    </location>
</feature>